<dbReference type="GO" id="GO:0006310">
    <property type="term" value="P:DNA recombination"/>
    <property type="evidence" value="ECO:0007669"/>
    <property type="project" value="UniProtKB-KW"/>
</dbReference>
<proteinExistence type="inferred from homology"/>
<dbReference type="Pfam" id="PF13102">
    <property type="entry name" value="Phage_int_SAM_5"/>
    <property type="match status" value="1"/>
</dbReference>
<dbReference type="Proteomes" id="UP000184120">
    <property type="component" value="Unassembled WGS sequence"/>
</dbReference>
<name>A0A1M6XEE9_9FLAO</name>
<evidence type="ECO:0000256" key="2">
    <source>
        <dbReference type="ARBA" id="ARBA00023125"/>
    </source>
</evidence>
<keyword evidence="3" id="KW-0233">DNA recombination</keyword>
<evidence type="ECO:0000259" key="4">
    <source>
        <dbReference type="Pfam" id="PF13102"/>
    </source>
</evidence>
<evidence type="ECO:0000313" key="6">
    <source>
        <dbReference type="EMBL" id="SHL04322.1"/>
    </source>
</evidence>
<dbReference type="InterPro" id="IPR013762">
    <property type="entry name" value="Integrase-like_cat_sf"/>
</dbReference>
<evidence type="ECO:0000313" key="7">
    <source>
        <dbReference type="Proteomes" id="UP000184120"/>
    </source>
</evidence>
<dbReference type="InterPro" id="IPR025269">
    <property type="entry name" value="SAM-like_dom"/>
</dbReference>
<organism evidence="6 7">
    <name type="scientific">Chishuiella changwenlii</name>
    <dbReference type="NCBI Taxonomy" id="1434701"/>
    <lineage>
        <taxon>Bacteria</taxon>
        <taxon>Pseudomonadati</taxon>
        <taxon>Bacteroidota</taxon>
        <taxon>Flavobacteriia</taxon>
        <taxon>Flavobacteriales</taxon>
        <taxon>Weeksellaceae</taxon>
        <taxon>Chishuiella</taxon>
    </lineage>
</organism>
<reference evidence="7" key="2">
    <citation type="submission" date="2016-11" db="EMBL/GenBank/DDBJ databases">
        <authorList>
            <person name="Varghese N."/>
            <person name="Submissions S."/>
        </authorList>
    </citation>
    <scope>NUCLEOTIDE SEQUENCE [LARGE SCALE GENOMIC DNA]</scope>
    <source>
        <strain evidence="7">DSM 27989</strain>
    </source>
</reference>
<dbReference type="AlphaFoldDB" id="A0A1M6XEE9"/>
<dbReference type="GO" id="GO:0015074">
    <property type="term" value="P:DNA integration"/>
    <property type="evidence" value="ECO:0007669"/>
    <property type="project" value="InterPro"/>
</dbReference>
<comment type="similarity">
    <text evidence="1">Belongs to the 'phage' integrase family.</text>
</comment>
<dbReference type="PANTHER" id="PTHR30349">
    <property type="entry name" value="PHAGE INTEGRASE-RELATED"/>
    <property type="match status" value="1"/>
</dbReference>
<dbReference type="STRING" id="1434701.SAMN05443634_105219"/>
<dbReference type="RefSeq" id="WP_072931296.1">
    <property type="nucleotide sequence ID" value="NZ_BMFL01000011.1"/>
</dbReference>
<dbReference type="InterPro" id="IPR011010">
    <property type="entry name" value="DNA_brk_join_enz"/>
</dbReference>
<dbReference type="EMBL" id="BMFL01000011">
    <property type="protein sequence ID" value="GGF00554.1"/>
    <property type="molecule type" value="Genomic_DNA"/>
</dbReference>
<dbReference type="Gene3D" id="1.10.443.10">
    <property type="entry name" value="Intergrase catalytic core"/>
    <property type="match status" value="1"/>
</dbReference>
<reference evidence="5" key="5">
    <citation type="submission" date="2024-05" db="EMBL/GenBank/DDBJ databases">
        <authorList>
            <person name="Sun Q."/>
            <person name="Zhou Y."/>
        </authorList>
    </citation>
    <scope>NUCLEOTIDE SEQUENCE</scope>
    <source>
        <strain evidence="5">CGMCC 1.12707</strain>
    </source>
</reference>
<dbReference type="PANTHER" id="PTHR30349:SF41">
    <property type="entry name" value="INTEGRASE_RECOMBINASE PROTEIN MJ0367-RELATED"/>
    <property type="match status" value="1"/>
</dbReference>
<feature type="domain" description="Phage integrase SAM-like" evidence="4">
    <location>
        <begin position="112"/>
        <end position="206"/>
    </location>
</feature>
<evidence type="ECO:0000313" key="8">
    <source>
        <dbReference type="Proteomes" id="UP000650994"/>
    </source>
</evidence>
<accession>A0A1M6XEE9</accession>
<evidence type="ECO:0000313" key="5">
    <source>
        <dbReference type="EMBL" id="GGF00554.1"/>
    </source>
</evidence>
<keyword evidence="2" id="KW-0238">DNA-binding</keyword>
<protein>
    <recommendedName>
        <fullName evidence="4">Phage integrase SAM-like domain-containing protein</fullName>
    </recommendedName>
</protein>
<dbReference type="EMBL" id="FRBH01000005">
    <property type="protein sequence ID" value="SHL04322.1"/>
    <property type="molecule type" value="Genomic_DNA"/>
</dbReference>
<dbReference type="InterPro" id="IPR050090">
    <property type="entry name" value="Tyrosine_recombinase_XerCD"/>
</dbReference>
<keyword evidence="8" id="KW-1185">Reference proteome</keyword>
<evidence type="ECO:0000256" key="3">
    <source>
        <dbReference type="ARBA" id="ARBA00023172"/>
    </source>
</evidence>
<reference evidence="5" key="1">
    <citation type="journal article" date="2014" name="Int. J. Syst. Evol. Microbiol.">
        <title>Complete genome of a new Firmicutes species belonging to the dominant human colonic microbiota ('Ruminococcus bicirculans') reveals two chromosomes and a selective capacity to utilize plant glucans.</title>
        <authorList>
            <consortium name="NISC Comparative Sequencing Program"/>
            <person name="Wegmann U."/>
            <person name="Louis P."/>
            <person name="Goesmann A."/>
            <person name="Henrissat B."/>
            <person name="Duncan S.H."/>
            <person name="Flint H.J."/>
        </authorList>
    </citation>
    <scope>NUCLEOTIDE SEQUENCE</scope>
    <source>
        <strain evidence="5">CGMCC 1.12707</strain>
    </source>
</reference>
<sequence>MISAQIIVDPRIATKKGYRLRIRIYEIGSRSYRHISLKKYQQSKELINDIEVRRVQFEIDGKIEYCNKNKLDLDAAFEVFKNGIPISDEDLEIKVLEAKLLELKRKRETIGFVAFYNLFIDNKTQKHENVNLFKSALNHFKMFLTAKKINDIDINQIDYSLVNDLDLYFKQHESERKIKQLSNRTINSYFLRYAIVFNEAHKYEKYNVKAENPFKLIKRKAVEESNVKKNYSLNSLKKYFNTDFDDLGSNLFFSYDLVKKIHMFQLLIGGVDFEDLSHLKWSDIKDGRIIFKRHKNKRLNNGGKTISNKLFDTALHIIDELGTKESQFIFSFIPSVKEDYKGYRLAIERFNNSCRKIDKQFYFSDSKLRSKTMRYTFRTIAGNLMINQMIIENLMGHSNNSVSMGYQGATPYEIQDMEHLKIIETVFE</sequence>
<reference evidence="6" key="3">
    <citation type="submission" date="2016-11" db="EMBL/GenBank/DDBJ databases">
        <authorList>
            <person name="Jaros S."/>
            <person name="Januszkiewicz K."/>
            <person name="Wedrychowicz H."/>
        </authorList>
    </citation>
    <scope>NUCLEOTIDE SEQUENCE [LARGE SCALE GENOMIC DNA]</scope>
    <source>
        <strain evidence="6">DSM 27989</strain>
    </source>
</reference>
<reference evidence="8" key="4">
    <citation type="journal article" date="2019" name="Int. J. Syst. Evol. Microbiol.">
        <title>The Global Catalogue of Microorganisms (GCM) 10K type strain sequencing project: providing services to taxonomists for standard genome sequencing and annotation.</title>
        <authorList>
            <consortium name="The Broad Institute Genomics Platform"/>
            <consortium name="The Broad Institute Genome Sequencing Center for Infectious Disease"/>
            <person name="Wu L."/>
            <person name="Ma J."/>
        </authorList>
    </citation>
    <scope>NUCLEOTIDE SEQUENCE [LARGE SCALE GENOMIC DNA]</scope>
    <source>
        <strain evidence="8">CGMCC 1.12707</strain>
    </source>
</reference>
<dbReference type="OrthoDB" id="1231702at2"/>
<dbReference type="SUPFAM" id="SSF56349">
    <property type="entry name" value="DNA breaking-rejoining enzymes"/>
    <property type="match status" value="1"/>
</dbReference>
<dbReference type="GO" id="GO:0003677">
    <property type="term" value="F:DNA binding"/>
    <property type="evidence" value="ECO:0007669"/>
    <property type="project" value="UniProtKB-KW"/>
</dbReference>
<dbReference type="Proteomes" id="UP000650994">
    <property type="component" value="Unassembled WGS sequence"/>
</dbReference>
<evidence type="ECO:0000256" key="1">
    <source>
        <dbReference type="ARBA" id="ARBA00008857"/>
    </source>
</evidence>
<gene>
    <name evidence="5" type="ORF">GCM10010984_17710</name>
    <name evidence="6" type="ORF">SAMN05443634_105219</name>
</gene>